<geneLocation type="plasmid" evidence="9">
    <name>unnamed</name>
</geneLocation>
<evidence type="ECO:0000256" key="2">
    <source>
        <dbReference type="ARBA" id="ARBA00004459"/>
    </source>
</evidence>
<feature type="non-terminal residue" evidence="9">
    <location>
        <position position="350"/>
    </location>
</feature>
<evidence type="ECO:0000256" key="5">
    <source>
        <dbReference type="ARBA" id="ARBA00023139"/>
    </source>
</evidence>
<feature type="chain" id="PRO_5008452759" description="Variable large protein" evidence="8">
    <location>
        <begin position="28"/>
        <end position="350"/>
    </location>
</feature>
<proteinExistence type="predicted"/>
<name>W5SY64_BORPR</name>
<reference evidence="9" key="1">
    <citation type="submission" date="2013-04" db="EMBL/GenBank/DDBJ databases">
        <title>Comparative Genomics of Relapsing Fever Spirochetes.</title>
        <authorList>
            <person name="Schwan T.G."/>
            <person name="Raffel S.J."/>
            <person name="Porcella S.F."/>
            <person name="Martens C.A."/>
            <person name="Bruno D.P."/>
            <person name="Ricklefs S.M."/>
            <person name="Barbian K.B."/>
        </authorList>
    </citation>
    <scope>NUCLEOTIDE SEQUENCE</scope>
    <source>
        <strain evidence="9">SLO</strain>
        <plasmid evidence="9">unnamed</plasmid>
    </source>
</reference>
<accession>W5SY64</accession>
<comment type="subcellular location">
    <subcellularLocation>
        <location evidence="2 8">Cell outer membrane</location>
        <topology evidence="2 8">Lipid-anchor</topology>
    </subcellularLocation>
</comment>
<evidence type="ECO:0000256" key="8">
    <source>
        <dbReference type="RuleBase" id="RU363105"/>
    </source>
</evidence>
<keyword evidence="6 8" id="KW-0998">Cell outer membrane</keyword>
<keyword evidence="7 8" id="KW-0449">Lipoprotein</keyword>
<evidence type="ECO:0000256" key="3">
    <source>
        <dbReference type="ARBA" id="ARBA00022729"/>
    </source>
</evidence>
<feature type="signal peptide" evidence="8">
    <location>
        <begin position="1"/>
        <end position="27"/>
    </location>
</feature>
<sequence length="350" mass="35497">MKRITFCALLMTLFLLLSCGSGQQPQAGNGGSAGGEQQGVGSLSSVLMEVGRSAENAFYSFLELLSDTLGFTAKSTTKKEDVGAYFSSLGAKLGVASAELEQVAKKSETDVDKGDLNKVIRSAVDTAKTTLNTLKGHLESLGQVGDSKPVGDAETTAKQGTAADATELKKAFNSLKEIVKAATDSGVQELKAGTTTLSIDNVDNKDGAKILGTDSAAAAADVSKAAVILAAVSGEEILKSIIESQENDAVAGVSSNADVNTSALKFAKGGTNNHVSNAHTPKAAAVAGGIALRSLVKTGKLSAGAAANSAGGQGEVQKIGVTAANKLLKAVEDVIKKTVKNVLEKAKGEI</sequence>
<evidence type="ECO:0000256" key="4">
    <source>
        <dbReference type="ARBA" id="ARBA00023136"/>
    </source>
</evidence>
<dbReference type="AlphaFoldDB" id="W5SY64"/>
<organism evidence="9">
    <name type="scientific">Borrelia parkeri SLO</name>
    <dbReference type="NCBI Taxonomy" id="1313294"/>
    <lineage>
        <taxon>Bacteria</taxon>
        <taxon>Pseudomonadati</taxon>
        <taxon>Spirochaetota</taxon>
        <taxon>Spirochaetia</taxon>
        <taxon>Spirochaetales</taxon>
        <taxon>Borreliaceae</taxon>
        <taxon>Borrelia</taxon>
    </lineage>
</organism>
<protein>
    <recommendedName>
        <fullName evidence="8">Variable large protein</fullName>
    </recommendedName>
</protein>
<dbReference type="EMBL" id="CP005871">
    <property type="protein sequence ID" value="AHH10001.1"/>
    <property type="molecule type" value="Genomic_DNA"/>
</dbReference>
<dbReference type="GO" id="GO:0009279">
    <property type="term" value="C:cell outer membrane"/>
    <property type="evidence" value="ECO:0007669"/>
    <property type="project" value="UniProtKB-SubCell"/>
</dbReference>
<comment type="function">
    <text evidence="1 8">The Vlp and Vsp proteins are antigenically distinct proteins, only one vlp or vsp gene is transcriptionally active at any one time. Switching between these genes is a mechanism of host immune response evasion.</text>
</comment>
<keyword evidence="3 8" id="KW-0732">Signal</keyword>
<dbReference type="SUPFAM" id="SSF74748">
    <property type="entry name" value="Variable surface antigen VlsE"/>
    <property type="match status" value="1"/>
</dbReference>
<dbReference type="HOGENOM" id="CLU_054711_2_0_12"/>
<evidence type="ECO:0000313" key="9">
    <source>
        <dbReference type="EMBL" id="AHH10001.1"/>
    </source>
</evidence>
<evidence type="ECO:0000256" key="1">
    <source>
        <dbReference type="ARBA" id="ARBA00003932"/>
    </source>
</evidence>
<evidence type="ECO:0000256" key="6">
    <source>
        <dbReference type="ARBA" id="ARBA00023237"/>
    </source>
</evidence>
<keyword evidence="5 8" id="KW-0564">Palmitate</keyword>
<dbReference type="PROSITE" id="PS51257">
    <property type="entry name" value="PROKAR_LIPOPROTEIN"/>
    <property type="match status" value="1"/>
</dbReference>
<dbReference type="InterPro" id="IPR000680">
    <property type="entry name" value="Borrelia_lipo"/>
</dbReference>
<gene>
    <name evidence="9" type="ORF">BPA_0050102</name>
</gene>
<keyword evidence="9" id="KW-0614">Plasmid</keyword>
<evidence type="ECO:0000256" key="7">
    <source>
        <dbReference type="ARBA" id="ARBA00023288"/>
    </source>
</evidence>
<dbReference type="OrthoDB" id="351090at2"/>
<dbReference type="Pfam" id="PF00921">
    <property type="entry name" value="Lipoprotein_2"/>
    <property type="match status" value="1"/>
</dbReference>
<keyword evidence="4 8" id="KW-0472">Membrane</keyword>